<comment type="subunit">
    <text evidence="2">Interacts with ribosomal protein uL14 (rplN).</text>
</comment>
<dbReference type="PANTHER" id="PTHR21043:SF0">
    <property type="entry name" value="MITOCHONDRIAL ASSEMBLY OF RIBOSOMAL LARGE SUBUNIT PROTEIN 1"/>
    <property type="match status" value="1"/>
</dbReference>
<evidence type="ECO:0000256" key="1">
    <source>
        <dbReference type="ARBA" id="ARBA00010574"/>
    </source>
</evidence>
<reference evidence="3 4" key="1">
    <citation type="submission" date="2018-08" db="EMBL/GenBank/DDBJ databases">
        <title>Meiothermus luteus KCTC 52599 genome sequencing project.</title>
        <authorList>
            <person name="Da Costa M.S."/>
            <person name="Albuquerque L."/>
            <person name="Raposo P."/>
            <person name="Froufe H.J.C."/>
            <person name="Barroso C.S."/>
            <person name="Egas C."/>
        </authorList>
    </citation>
    <scope>NUCLEOTIDE SEQUENCE [LARGE SCALE GENOMIC DNA]</scope>
    <source>
        <strain evidence="3 4">KCTC 52599</strain>
    </source>
</reference>
<dbReference type="GO" id="GO:0090071">
    <property type="term" value="P:negative regulation of ribosome biogenesis"/>
    <property type="evidence" value="ECO:0007669"/>
    <property type="project" value="UniProtKB-UniRule"/>
</dbReference>
<dbReference type="GO" id="GO:0017148">
    <property type="term" value="P:negative regulation of translation"/>
    <property type="evidence" value="ECO:0007669"/>
    <property type="project" value="UniProtKB-UniRule"/>
</dbReference>
<dbReference type="PANTHER" id="PTHR21043">
    <property type="entry name" value="IOJAP SUPERFAMILY ORTHOLOG"/>
    <property type="match status" value="1"/>
</dbReference>
<keyword evidence="2" id="KW-0810">Translation regulation</keyword>
<accession>A0A399EXP2</accession>
<dbReference type="GO" id="GO:0042256">
    <property type="term" value="P:cytosolic ribosome assembly"/>
    <property type="evidence" value="ECO:0007669"/>
    <property type="project" value="UniProtKB-UniRule"/>
</dbReference>
<keyword evidence="4" id="KW-1185">Reference proteome</keyword>
<keyword evidence="2" id="KW-0678">Repressor</keyword>
<dbReference type="GO" id="GO:0005737">
    <property type="term" value="C:cytoplasm"/>
    <property type="evidence" value="ECO:0007669"/>
    <property type="project" value="UniProtKB-SubCell"/>
</dbReference>
<dbReference type="AlphaFoldDB" id="A0A399EXP2"/>
<dbReference type="GO" id="GO:0043023">
    <property type="term" value="F:ribosomal large subunit binding"/>
    <property type="evidence" value="ECO:0007669"/>
    <property type="project" value="TreeGrafter"/>
</dbReference>
<dbReference type="OrthoDB" id="9793681at2"/>
<dbReference type="EMBL" id="QWKZ01000018">
    <property type="protein sequence ID" value="RIH87809.1"/>
    <property type="molecule type" value="Genomic_DNA"/>
</dbReference>
<keyword evidence="2" id="KW-0963">Cytoplasm</keyword>
<comment type="subcellular location">
    <subcellularLocation>
        <location evidence="2">Cytoplasm</location>
    </subcellularLocation>
</comment>
<evidence type="ECO:0000313" key="4">
    <source>
        <dbReference type="Proteomes" id="UP000265800"/>
    </source>
</evidence>
<dbReference type="InterPro" id="IPR004394">
    <property type="entry name" value="Iojap/RsfS/C7orf30"/>
</dbReference>
<comment type="function">
    <text evidence="2">Functions as a ribosomal silencing factor. Interacts with ribosomal protein uL14 (rplN), blocking formation of intersubunit bridge B8. Prevents association of the 30S and 50S ribosomal subunits and the formation of functional ribosomes, thus repressing translation.</text>
</comment>
<sequence length="113" mass="12789">MVKTLDALTLIAEIKEALEDKKALDVVALDLREVSDTLDYFVIATGTSQPHLQALERAVRERLQSQGLRADHVEGPSPRWVLLDYGPVLVHLMSPEAREYYDLEGFWADAKRL</sequence>
<dbReference type="NCBIfam" id="TIGR00090">
    <property type="entry name" value="rsfS_iojap_ybeB"/>
    <property type="match status" value="1"/>
</dbReference>
<dbReference type="Gene3D" id="3.30.460.10">
    <property type="entry name" value="Beta Polymerase, domain 2"/>
    <property type="match status" value="1"/>
</dbReference>
<gene>
    <name evidence="2 3" type="primary">rsfS</name>
    <name evidence="3" type="ORF">Mlute_00826</name>
</gene>
<dbReference type="Proteomes" id="UP000265800">
    <property type="component" value="Unassembled WGS sequence"/>
</dbReference>
<evidence type="ECO:0000313" key="3">
    <source>
        <dbReference type="EMBL" id="RIH87809.1"/>
    </source>
</evidence>
<dbReference type="InterPro" id="IPR043519">
    <property type="entry name" value="NT_sf"/>
</dbReference>
<dbReference type="Pfam" id="PF02410">
    <property type="entry name" value="RsfS"/>
    <property type="match status" value="1"/>
</dbReference>
<evidence type="ECO:0000256" key="2">
    <source>
        <dbReference type="HAMAP-Rule" id="MF_01477"/>
    </source>
</evidence>
<name>A0A399EXP2_9DEIN</name>
<dbReference type="SUPFAM" id="SSF81301">
    <property type="entry name" value="Nucleotidyltransferase"/>
    <property type="match status" value="1"/>
</dbReference>
<comment type="similarity">
    <text evidence="1 2">Belongs to the Iojap/RsfS family.</text>
</comment>
<protein>
    <recommendedName>
        <fullName evidence="2">Ribosomal silencing factor RsfS</fullName>
    </recommendedName>
</protein>
<dbReference type="RefSeq" id="WP_119359499.1">
    <property type="nucleotide sequence ID" value="NZ_QWKZ01000018.1"/>
</dbReference>
<organism evidence="3 4">
    <name type="scientific">Meiothermus luteus</name>
    <dbReference type="NCBI Taxonomy" id="2026184"/>
    <lineage>
        <taxon>Bacteria</taxon>
        <taxon>Thermotogati</taxon>
        <taxon>Deinococcota</taxon>
        <taxon>Deinococci</taxon>
        <taxon>Thermales</taxon>
        <taxon>Thermaceae</taxon>
        <taxon>Meiothermus</taxon>
    </lineage>
</organism>
<dbReference type="HAMAP" id="MF_01477">
    <property type="entry name" value="Iojap_RsfS"/>
    <property type="match status" value="1"/>
</dbReference>
<proteinExistence type="inferred from homology"/>
<comment type="caution">
    <text evidence="3">The sequence shown here is derived from an EMBL/GenBank/DDBJ whole genome shotgun (WGS) entry which is preliminary data.</text>
</comment>